<dbReference type="AlphaFoldDB" id="A0A0F9KPR4"/>
<gene>
    <name evidence="2" type="ORF">LCGC14_1676330</name>
</gene>
<keyword evidence="1" id="KW-0175">Coiled coil</keyword>
<evidence type="ECO:0000313" key="2">
    <source>
        <dbReference type="EMBL" id="KKM17385.1"/>
    </source>
</evidence>
<sequence length="568" mass="61476">DFASRVFSRVAGELKRVHISAQGLRRAFLTVIASGAGLVFVFKKIFDAGAGVLETQSKFNTVFGESAERMEAFNKEFARTAGLTETVGQGLLATTASIIQGLGFSTEASADFSEAVLRLAGDLASFNNIPTAETTRAIQAALTGEREQLKRLGIVLLDVDVKTRALELSRKTSAAALTNQEKATASLQLIMERAGKAVRDLNRTQDSAENTAKRVKAAFADQFNQFSTDLIPVLQDLLPLFEELAGKAEAATARVAGFITTLFDLAGLTNATLREELARFATLPEGQLPGRAKDLREEIAGKRAQIAKPERFGDLGFFEIFQGKTKERKELIEETDNLQIALDFLETRIARLKDTSEGTADSVERVVNALKGGPGGPAAPDFPTTQRLQFGLRPSPFLHSRLRRASRQPPGSPFFRNELTETLRQEAKRLADEAENAAQGLDVLGQSVVTNFSQMAAAALSGSQQMEQIVISAFTNILSSIKGVSPFGGALIGAIGGLFGGLFGGRKDPVPVRIAKVDPGAVQDLQTGPSKVILQLIQDGVTIEEIEYELWRRQRTDQKVRIPRGVKF</sequence>
<feature type="non-terminal residue" evidence="2">
    <location>
        <position position="1"/>
    </location>
</feature>
<proteinExistence type="predicted"/>
<dbReference type="EMBL" id="LAZR01014464">
    <property type="protein sequence ID" value="KKM17385.1"/>
    <property type="molecule type" value="Genomic_DNA"/>
</dbReference>
<reference evidence="2" key="1">
    <citation type="journal article" date="2015" name="Nature">
        <title>Complex archaea that bridge the gap between prokaryotes and eukaryotes.</title>
        <authorList>
            <person name="Spang A."/>
            <person name="Saw J.H."/>
            <person name="Jorgensen S.L."/>
            <person name="Zaremba-Niedzwiedzka K."/>
            <person name="Martijn J."/>
            <person name="Lind A.E."/>
            <person name="van Eijk R."/>
            <person name="Schleper C."/>
            <person name="Guy L."/>
            <person name="Ettema T.J."/>
        </authorList>
    </citation>
    <scope>NUCLEOTIDE SEQUENCE</scope>
</reference>
<comment type="caution">
    <text evidence="2">The sequence shown here is derived from an EMBL/GenBank/DDBJ whole genome shotgun (WGS) entry which is preliminary data.</text>
</comment>
<protein>
    <submittedName>
        <fullName evidence="2">Uncharacterized protein</fullName>
    </submittedName>
</protein>
<feature type="coiled-coil region" evidence="1">
    <location>
        <begin position="191"/>
        <end position="218"/>
    </location>
</feature>
<evidence type="ECO:0000256" key="1">
    <source>
        <dbReference type="SAM" id="Coils"/>
    </source>
</evidence>
<feature type="coiled-coil region" evidence="1">
    <location>
        <begin position="328"/>
        <end position="355"/>
    </location>
</feature>
<name>A0A0F9KPR4_9ZZZZ</name>
<organism evidence="2">
    <name type="scientific">marine sediment metagenome</name>
    <dbReference type="NCBI Taxonomy" id="412755"/>
    <lineage>
        <taxon>unclassified sequences</taxon>
        <taxon>metagenomes</taxon>
        <taxon>ecological metagenomes</taxon>
    </lineage>
</organism>
<accession>A0A0F9KPR4</accession>
<feature type="coiled-coil region" evidence="1">
    <location>
        <begin position="416"/>
        <end position="444"/>
    </location>
</feature>